<reference evidence="3 4" key="1">
    <citation type="submission" date="2018-10" db="EMBL/GenBank/DDBJ databases">
        <title>Robbsia sp. DHC34, isolated from soil.</title>
        <authorList>
            <person name="Gao Z.-H."/>
            <person name="Qiu L.-H."/>
        </authorList>
    </citation>
    <scope>NUCLEOTIDE SEQUENCE [LARGE SCALE GENOMIC DNA]</scope>
    <source>
        <strain evidence="3 4">DHC34</strain>
    </source>
</reference>
<accession>A0A494Y109</accession>
<dbReference type="AlphaFoldDB" id="A0A494Y109"/>
<name>A0A494Y109_9BURK</name>
<feature type="transmembrane region" description="Helical" evidence="1">
    <location>
        <begin position="108"/>
        <end position="130"/>
    </location>
</feature>
<organism evidence="3 4">
    <name type="scientific">Pararobbsia silviterrae</name>
    <dbReference type="NCBI Taxonomy" id="1792498"/>
    <lineage>
        <taxon>Bacteria</taxon>
        <taxon>Pseudomonadati</taxon>
        <taxon>Pseudomonadota</taxon>
        <taxon>Betaproteobacteria</taxon>
        <taxon>Burkholderiales</taxon>
        <taxon>Burkholderiaceae</taxon>
        <taxon>Pararobbsia</taxon>
    </lineage>
</organism>
<keyword evidence="1" id="KW-1133">Transmembrane helix</keyword>
<evidence type="ECO:0000313" key="3">
    <source>
        <dbReference type="EMBL" id="RKP53545.1"/>
    </source>
</evidence>
<evidence type="ECO:0000256" key="2">
    <source>
        <dbReference type="SAM" id="SignalP"/>
    </source>
</evidence>
<keyword evidence="4" id="KW-1185">Reference proteome</keyword>
<proteinExistence type="predicted"/>
<keyword evidence="2" id="KW-0732">Signal</keyword>
<evidence type="ECO:0008006" key="5">
    <source>
        <dbReference type="Google" id="ProtNLM"/>
    </source>
</evidence>
<comment type="caution">
    <text evidence="3">The sequence shown here is derived from an EMBL/GenBank/DDBJ whole genome shotgun (WGS) entry which is preliminary data.</text>
</comment>
<keyword evidence="1" id="KW-0472">Membrane</keyword>
<feature type="chain" id="PRO_5019760097" description="Transmembrane protein" evidence="2">
    <location>
        <begin position="27"/>
        <end position="168"/>
    </location>
</feature>
<feature type="signal peptide" evidence="2">
    <location>
        <begin position="1"/>
        <end position="26"/>
    </location>
</feature>
<protein>
    <recommendedName>
        <fullName evidence="5">Transmembrane protein</fullName>
    </recommendedName>
</protein>
<sequence>MTRLFSRIIQTVCGMALLVAVQFAQAQATTPGKPADCGPECIDPVLKGAIMIGMALLLFTSLLVVLKALRTQNWNLAQALSEEAKLQDGTPTPAAGDLPPLVPSSSRLIALIGTIILATFFIGIGFYVVWQLCSGHDINTANTAWAFFASGATLFLPYGINKASSVLS</sequence>
<keyword evidence="1" id="KW-0812">Transmembrane</keyword>
<dbReference type="EMBL" id="RBZU01000006">
    <property type="protein sequence ID" value="RKP53545.1"/>
    <property type="molecule type" value="Genomic_DNA"/>
</dbReference>
<dbReference type="Proteomes" id="UP000270342">
    <property type="component" value="Unassembled WGS sequence"/>
</dbReference>
<feature type="transmembrane region" description="Helical" evidence="1">
    <location>
        <begin position="142"/>
        <end position="160"/>
    </location>
</feature>
<evidence type="ECO:0000256" key="1">
    <source>
        <dbReference type="SAM" id="Phobius"/>
    </source>
</evidence>
<feature type="transmembrane region" description="Helical" evidence="1">
    <location>
        <begin position="50"/>
        <end position="69"/>
    </location>
</feature>
<gene>
    <name evidence="3" type="ORF">D7S86_14775</name>
</gene>
<evidence type="ECO:0000313" key="4">
    <source>
        <dbReference type="Proteomes" id="UP000270342"/>
    </source>
</evidence>